<dbReference type="Pfam" id="PF14146">
    <property type="entry name" value="DUF4305"/>
    <property type="match status" value="1"/>
</dbReference>
<keyword evidence="1" id="KW-1133">Transmembrane helix</keyword>
<organism evidence="2 3">
    <name type="scientific">Anoxybacillus kestanbolensis</name>
    <dbReference type="NCBI Taxonomy" id="227476"/>
    <lineage>
        <taxon>Bacteria</taxon>
        <taxon>Bacillati</taxon>
        <taxon>Bacillota</taxon>
        <taxon>Bacilli</taxon>
        <taxon>Bacillales</taxon>
        <taxon>Anoxybacillaceae</taxon>
        <taxon>Anoxybacillus</taxon>
    </lineage>
</organism>
<sequence length="57" mass="6526">MKSEPLFYFLTGILFTYFAVHTADDGIWDITTMLFILIATFDFGAGIRSLRKKTSRS</sequence>
<evidence type="ECO:0000313" key="2">
    <source>
        <dbReference type="EMBL" id="OOE00357.1"/>
    </source>
</evidence>
<keyword evidence="1" id="KW-0812">Transmembrane</keyword>
<evidence type="ECO:0000256" key="1">
    <source>
        <dbReference type="SAM" id="Phobius"/>
    </source>
</evidence>
<dbReference type="EMBL" id="MQAD01000032">
    <property type="protein sequence ID" value="OOE00357.1"/>
    <property type="molecule type" value="Genomic_DNA"/>
</dbReference>
<gene>
    <name evidence="2" type="ORF">BO219_13235</name>
</gene>
<feature type="transmembrane region" description="Helical" evidence="1">
    <location>
        <begin position="32"/>
        <end position="50"/>
    </location>
</feature>
<dbReference type="AlphaFoldDB" id="A0A1V3FFC5"/>
<evidence type="ECO:0000313" key="3">
    <source>
        <dbReference type="Proteomes" id="UP000188458"/>
    </source>
</evidence>
<accession>A0A1V3FFC5</accession>
<name>A0A1V3FFC5_9BACL</name>
<keyword evidence="3" id="KW-1185">Reference proteome</keyword>
<proteinExistence type="predicted"/>
<keyword evidence="1" id="KW-0472">Membrane</keyword>
<dbReference type="InterPro" id="IPR025426">
    <property type="entry name" value="DUF4305"/>
</dbReference>
<dbReference type="RefSeq" id="WP_006323911.1">
    <property type="nucleotide sequence ID" value="NZ_JALLIW010000055.1"/>
</dbReference>
<protein>
    <recommendedName>
        <fullName evidence="4">DUF4305 domain-containing protein</fullName>
    </recommendedName>
</protein>
<reference evidence="3" key="1">
    <citation type="submission" date="2016-11" db="EMBL/GenBank/DDBJ databases">
        <title>Draft genome sequence of Anoxybacillus sp. strain 103 isolated from the Qarvajar hot spring in Nagorno-Karabach.</title>
        <authorList>
            <person name="Hovhannisyan P."/>
            <person name="Panosyan H."/>
            <person name="Birkeland N.-K."/>
        </authorList>
    </citation>
    <scope>NUCLEOTIDE SEQUENCE [LARGE SCALE GENOMIC DNA]</scope>
    <source>
        <strain evidence="3">103</strain>
    </source>
</reference>
<dbReference type="Proteomes" id="UP000188458">
    <property type="component" value="Unassembled WGS sequence"/>
</dbReference>
<evidence type="ECO:0008006" key="4">
    <source>
        <dbReference type="Google" id="ProtNLM"/>
    </source>
</evidence>
<comment type="caution">
    <text evidence="2">The sequence shown here is derived from an EMBL/GenBank/DDBJ whole genome shotgun (WGS) entry which is preliminary data.</text>
</comment>